<dbReference type="InterPro" id="IPR028995">
    <property type="entry name" value="Glyco_hydro_57/38_cen_sf"/>
</dbReference>
<evidence type="ECO:0000256" key="2">
    <source>
        <dbReference type="ARBA" id="ARBA00022723"/>
    </source>
</evidence>
<dbReference type="SUPFAM" id="SSF88713">
    <property type="entry name" value="Glycoside hydrolase/deacetylase"/>
    <property type="match status" value="1"/>
</dbReference>
<evidence type="ECO:0000313" key="6">
    <source>
        <dbReference type="EMBL" id="MBB6734627.1"/>
    </source>
</evidence>
<dbReference type="Pfam" id="PF07748">
    <property type="entry name" value="Glyco_hydro_38C"/>
    <property type="match status" value="1"/>
</dbReference>
<dbReference type="GO" id="GO:0006013">
    <property type="term" value="P:mannose metabolic process"/>
    <property type="evidence" value="ECO:0007669"/>
    <property type="project" value="InterPro"/>
</dbReference>
<dbReference type="GO" id="GO:0004559">
    <property type="term" value="F:alpha-mannosidase activity"/>
    <property type="evidence" value="ECO:0007669"/>
    <property type="project" value="InterPro"/>
</dbReference>
<keyword evidence="3" id="KW-0378">Hydrolase</keyword>
<dbReference type="SUPFAM" id="SSF88688">
    <property type="entry name" value="Families 57/38 glycoside transferase middle domain"/>
    <property type="match status" value="1"/>
</dbReference>
<comment type="similarity">
    <text evidence="1">Belongs to the glycosyl hydrolase 38 family.</text>
</comment>
<dbReference type="Gene3D" id="2.70.98.30">
    <property type="entry name" value="Golgi alpha-mannosidase II, domain 4"/>
    <property type="match status" value="1"/>
</dbReference>
<gene>
    <name evidence="6" type="ORF">H7C18_27240</name>
</gene>
<dbReference type="PANTHER" id="PTHR46017:SF1">
    <property type="entry name" value="ALPHA-MANNOSIDASE 2C1"/>
    <property type="match status" value="1"/>
</dbReference>
<evidence type="ECO:0000256" key="4">
    <source>
        <dbReference type="ARBA" id="ARBA00023295"/>
    </source>
</evidence>
<dbReference type="SUPFAM" id="SSF74650">
    <property type="entry name" value="Galactose mutarotase-like"/>
    <property type="match status" value="1"/>
</dbReference>
<keyword evidence="7" id="KW-1185">Reference proteome</keyword>
<dbReference type="EMBL" id="JACJVO010000035">
    <property type="protein sequence ID" value="MBB6734627.1"/>
    <property type="molecule type" value="Genomic_DNA"/>
</dbReference>
<feature type="non-terminal residue" evidence="6">
    <location>
        <position position="774"/>
    </location>
</feature>
<dbReference type="GO" id="GO:0009313">
    <property type="term" value="P:oligosaccharide catabolic process"/>
    <property type="evidence" value="ECO:0007669"/>
    <property type="project" value="TreeGrafter"/>
</dbReference>
<dbReference type="GO" id="GO:0046872">
    <property type="term" value="F:metal ion binding"/>
    <property type="evidence" value="ECO:0007669"/>
    <property type="project" value="UniProtKB-KW"/>
</dbReference>
<dbReference type="InterPro" id="IPR013780">
    <property type="entry name" value="Glyco_hydro_b"/>
</dbReference>
<evidence type="ECO:0000313" key="7">
    <source>
        <dbReference type="Proteomes" id="UP000564644"/>
    </source>
</evidence>
<dbReference type="InterPro" id="IPR011330">
    <property type="entry name" value="Glyco_hydro/deAcase_b/a-brl"/>
</dbReference>
<keyword evidence="4" id="KW-0326">Glycosidase</keyword>
<dbReference type="InterPro" id="IPR027291">
    <property type="entry name" value="Glyco_hydro_38_N_sf"/>
</dbReference>
<comment type="caution">
    <text evidence="6">The sequence shown here is derived from an EMBL/GenBank/DDBJ whole genome shotgun (WGS) entry which is preliminary data.</text>
</comment>
<dbReference type="GO" id="GO:0030246">
    <property type="term" value="F:carbohydrate binding"/>
    <property type="evidence" value="ECO:0007669"/>
    <property type="project" value="InterPro"/>
</dbReference>
<protein>
    <recommendedName>
        <fullName evidence="5">Glycoside hydrolase family 38 central domain-containing protein</fullName>
    </recommendedName>
</protein>
<dbReference type="Proteomes" id="UP000564644">
    <property type="component" value="Unassembled WGS sequence"/>
</dbReference>
<dbReference type="RefSeq" id="WP_185132291.1">
    <property type="nucleotide sequence ID" value="NZ_JACJVO010000035.1"/>
</dbReference>
<dbReference type="InterPro" id="IPR011682">
    <property type="entry name" value="Glyco_hydro_38_C"/>
</dbReference>
<reference evidence="6 7" key="1">
    <citation type="submission" date="2020-08" db="EMBL/GenBank/DDBJ databases">
        <title>Cohnella phylogeny.</title>
        <authorList>
            <person name="Dunlap C."/>
        </authorList>
    </citation>
    <scope>NUCLEOTIDE SEQUENCE [LARGE SCALE GENOMIC DNA]</scope>
    <source>
        <strain evidence="6 7">CBP 2801</strain>
    </source>
</reference>
<keyword evidence="2" id="KW-0479">Metal-binding</keyword>
<evidence type="ECO:0000256" key="1">
    <source>
        <dbReference type="ARBA" id="ARBA00009792"/>
    </source>
</evidence>
<dbReference type="InterPro" id="IPR015341">
    <property type="entry name" value="Glyco_hydro_38_cen"/>
</dbReference>
<dbReference type="Gene3D" id="3.20.110.10">
    <property type="entry name" value="Glycoside hydrolase 38, N terminal domain"/>
    <property type="match status" value="1"/>
</dbReference>
<dbReference type="InterPro" id="IPR011013">
    <property type="entry name" value="Gal_mutarotase_sf_dom"/>
</dbReference>
<organism evidence="6 7">
    <name type="scientific">Cohnella zeiphila</name>
    <dbReference type="NCBI Taxonomy" id="2761120"/>
    <lineage>
        <taxon>Bacteria</taxon>
        <taxon>Bacillati</taxon>
        <taxon>Bacillota</taxon>
        <taxon>Bacilli</taxon>
        <taxon>Bacillales</taxon>
        <taxon>Paenibacillaceae</taxon>
        <taxon>Cohnella</taxon>
    </lineage>
</organism>
<dbReference type="Pfam" id="PF09261">
    <property type="entry name" value="Alpha-mann_mid"/>
    <property type="match status" value="1"/>
</dbReference>
<dbReference type="AlphaFoldDB" id="A0A7X0SR46"/>
<name>A0A7X0SR46_9BACL</name>
<evidence type="ECO:0000256" key="3">
    <source>
        <dbReference type="ARBA" id="ARBA00022801"/>
    </source>
</evidence>
<dbReference type="Gene3D" id="1.20.1270.50">
    <property type="entry name" value="Glycoside hydrolase family 38, central domain"/>
    <property type="match status" value="1"/>
</dbReference>
<dbReference type="PANTHER" id="PTHR46017">
    <property type="entry name" value="ALPHA-MANNOSIDASE 2C1"/>
    <property type="match status" value="1"/>
</dbReference>
<accession>A0A7X0SR46</accession>
<evidence type="ECO:0000259" key="5">
    <source>
        <dbReference type="SMART" id="SM00872"/>
    </source>
</evidence>
<proteinExistence type="inferred from homology"/>
<feature type="domain" description="Glycoside hydrolase family 38 central" evidence="5">
    <location>
        <begin position="268"/>
        <end position="335"/>
    </location>
</feature>
<sequence>MKAAKTAYFVDGYHGGIKGHMPLGSWADVIRRLENRPDWRISLDIEPISWEALRRTDPASYAKLKRYLLDEADSRVEMVAGSYAQPFGWVIGGESNIRHLLRGREIIQEHFPGLTVDTYATQEPCWTSSLPQILRSLGYRRAVLKNPGTAWGGYAAGFDAETVLWTGPDGTSIPCVPRYACEELVNCWETEAGYMEPSFVDKCVERGIPHPVGSFLQDLGWPARPKLDGEEIRYVTWREYMDRIAEKPSREWHVTQEDIRGALPWGEATLQRMAREVRAAENNLVQTEKLAALASVLRGFPYPAEKLRQAWDQLLLAQHHDAWICATTREGRDKWAWQAGAETWEAERLCGEIRDGAADCWRNEPDEEGSACGVRVWNTLGTPRKELTEVEVPAPEGTTAYIVRNREGQRIPSQLTPTRIYRPDGSVNAGKLIFEAETPAMGFASYTVEPVSGDAAKDGQAARAQATVRDGRVEIHTDLYAIRIDTARGGVVTELFDKKRSRSVTPESGGNDFFNEYVGYMIDQERWASSTEGPVSVELKENGPLRVVLEMKGSFAGVPFATSLSVAAGQRRIDFGAKFHYEKETWIGDPWDIEPENRTTERRKSHHNDRFKLQAKFPVPLRNRKVFKNSAFDVTEGRHADTHFERWDDIKHNLILNWVDVYDEERNEGFALFSDHTTGYAHSEEGSLSLVLGWGWEGGFWWGKCPLKGVQEIRYSVLPHGDRWDRAGVQQESASWNEPLVPVFGQWSEPGESNSLMFVTDPSVEIASFQRGGR</sequence>
<dbReference type="SMART" id="SM00872">
    <property type="entry name" value="Alpha-mann_mid"/>
    <property type="match status" value="1"/>
</dbReference>
<dbReference type="InterPro" id="IPR037094">
    <property type="entry name" value="Glyco_hydro_38_cen_sf"/>
</dbReference>
<dbReference type="Gene3D" id="2.60.40.1180">
    <property type="entry name" value="Golgi alpha-mannosidase II"/>
    <property type="match status" value="1"/>
</dbReference>